<organism evidence="1">
    <name type="scientific">bioreactor metagenome</name>
    <dbReference type="NCBI Taxonomy" id="1076179"/>
    <lineage>
        <taxon>unclassified sequences</taxon>
        <taxon>metagenomes</taxon>
        <taxon>ecological metagenomes</taxon>
    </lineage>
</organism>
<evidence type="ECO:0000313" key="1">
    <source>
        <dbReference type="EMBL" id="MPM41526.1"/>
    </source>
</evidence>
<name>A0A644ZL66_9ZZZZ</name>
<reference evidence="1" key="1">
    <citation type="submission" date="2019-08" db="EMBL/GenBank/DDBJ databases">
        <authorList>
            <person name="Kucharzyk K."/>
            <person name="Murdoch R.W."/>
            <person name="Higgins S."/>
            <person name="Loffler F."/>
        </authorList>
    </citation>
    <scope>NUCLEOTIDE SEQUENCE</scope>
</reference>
<protein>
    <submittedName>
        <fullName evidence="1">Uncharacterized protein</fullName>
    </submittedName>
</protein>
<comment type="caution">
    <text evidence="1">The sequence shown here is derived from an EMBL/GenBank/DDBJ whole genome shotgun (WGS) entry which is preliminary data.</text>
</comment>
<accession>A0A644ZL66</accession>
<dbReference type="AlphaFoldDB" id="A0A644ZL66"/>
<proteinExistence type="predicted"/>
<sequence length="217" mass="23905">MPDMSREQLIDLVTREVLRALGGNPFEPEEDKSALPQILVIGCRDLLPKNMRNRYNPVGMDAYTCPQDIEHFEKVCITELSVLELADIALGRPTHPVQCAVISALLEGKEICLMESALPHRKLSAKASRGFFQLLEGYVRTLQRFGVSLVTAQSPIDKYVAHGAAGTDLPDGVITEAVARDIALKKSDAVLYFRRGTVFTPSARDVFLHAGKTIETV</sequence>
<gene>
    <name evidence="1" type="ORF">SDC9_88181</name>
</gene>
<dbReference type="EMBL" id="VSSQ01009403">
    <property type="protein sequence ID" value="MPM41526.1"/>
    <property type="molecule type" value="Genomic_DNA"/>
</dbReference>